<evidence type="ECO:0000256" key="1">
    <source>
        <dbReference type="SAM" id="MobiDB-lite"/>
    </source>
</evidence>
<name>A0A026WUK1_OOCBI</name>
<evidence type="ECO:0000313" key="3">
    <source>
        <dbReference type="Proteomes" id="UP000053097"/>
    </source>
</evidence>
<feature type="region of interest" description="Disordered" evidence="1">
    <location>
        <begin position="1"/>
        <end position="21"/>
    </location>
</feature>
<reference evidence="2 3" key="1">
    <citation type="journal article" date="2014" name="Curr. Biol.">
        <title>The genome of the clonal raider ant Cerapachys biroi.</title>
        <authorList>
            <person name="Oxley P.R."/>
            <person name="Ji L."/>
            <person name="Fetter-Pruneda I."/>
            <person name="McKenzie S.K."/>
            <person name="Li C."/>
            <person name="Hu H."/>
            <person name="Zhang G."/>
            <person name="Kronauer D.J."/>
        </authorList>
    </citation>
    <scope>NUCLEOTIDE SEQUENCE [LARGE SCALE GENOMIC DNA]</scope>
</reference>
<feature type="compositionally biased region" description="Polar residues" evidence="1">
    <location>
        <begin position="7"/>
        <end position="21"/>
    </location>
</feature>
<evidence type="ECO:0000313" key="2">
    <source>
        <dbReference type="EMBL" id="EZA59346.1"/>
    </source>
</evidence>
<proteinExistence type="predicted"/>
<accession>A0A026WUK1</accession>
<sequence length="75" mass="8386">MTRRFLRSSSTGSTEEPVNATTTGICTQTCSLCTAVTYQREKVPRLLYDEAPNGYAVLQGFKLSNLYSIWDNSRS</sequence>
<gene>
    <name evidence="2" type="ORF">X777_15992</name>
</gene>
<dbReference type="Proteomes" id="UP000053097">
    <property type="component" value="Unassembled WGS sequence"/>
</dbReference>
<dbReference type="EMBL" id="KK107109">
    <property type="protein sequence ID" value="EZA59346.1"/>
    <property type="molecule type" value="Genomic_DNA"/>
</dbReference>
<organism evidence="2 3">
    <name type="scientific">Ooceraea biroi</name>
    <name type="common">Clonal raider ant</name>
    <name type="synonym">Cerapachys biroi</name>
    <dbReference type="NCBI Taxonomy" id="2015173"/>
    <lineage>
        <taxon>Eukaryota</taxon>
        <taxon>Metazoa</taxon>
        <taxon>Ecdysozoa</taxon>
        <taxon>Arthropoda</taxon>
        <taxon>Hexapoda</taxon>
        <taxon>Insecta</taxon>
        <taxon>Pterygota</taxon>
        <taxon>Neoptera</taxon>
        <taxon>Endopterygota</taxon>
        <taxon>Hymenoptera</taxon>
        <taxon>Apocrita</taxon>
        <taxon>Aculeata</taxon>
        <taxon>Formicoidea</taxon>
        <taxon>Formicidae</taxon>
        <taxon>Dorylinae</taxon>
        <taxon>Ooceraea</taxon>
    </lineage>
</organism>
<dbReference type="AlphaFoldDB" id="A0A026WUK1"/>
<keyword evidence="3" id="KW-1185">Reference proteome</keyword>
<protein>
    <submittedName>
        <fullName evidence="2">Uncharacterized protein</fullName>
    </submittedName>
</protein>